<proteinExistence type="predicted"/>
<accession>A0A179HIP4</accession>
<evidence type="ECO:0000256" key="1">
    <source>
        <dbReference type="SAM" id="MobiDB-lite"/>
    </source>
</evidence>
<dbReference type="GeneID" id="28888036"/>
<name>A0A179HIP4_PURLI</name>
<dbReference type="KEGG" id="plj:28888036"/>
<organism evidence="2 3">
    <name type="scientific">Purpureocillium lilacinum</name>
    <name type="common">Paecilomyces lilacinus</name>
    <dbReference type="NCBI Taxonomy" id="33203"/>
    <lineage>
        <taxon>Eukaryota</taxon>
        <taxon>Fungi</taxon>
        <taxon>Dikarya</taxon>
        <taxon>Ascomycota</taxon>
        <taxon>Pezizomycotina</taxon>
        <taxon>Sordariomycetes</taxon>
        <taxon>Hypocreomycetidae</taxon>
        <taxon>Hypocreales</taxon>
        <taxon>Ophiocordycipitaceae</taxon>
        <taxon>Purpureocillium</taxon>
    </lineage>
</organism>
<dbReference type="AlphaFoldDB" id="A0A179HIP4"/>
<evidence type="ECO:0000313" key="3">
    <source>
        <dbReference type="Proteomes" id="UP000078340"/>
    </source>
</evidence>
<feature type="compositionally biased region" description="Polar residues" evidence="1">
    <location>
        <begin position="159"/>
        <end position="174"/>
    </location>
</feature>
<feature type="region of interest" description="Disordered" evidence="1">
    <location>
        <begin position="120"/>
        <end position="184"/>
    </location>
</feature>
<comment type="caution">
    <text evidence="2">The sequence shown here is derived from an EMBL/GenBank/DDBJ whole genome shotgun (WGS) entry which is preliminary data.</text>
</comment>
<dbReference type="EMBL" id="LSBI01000005">
    <property type="protein sequence ID" value="OAQ89498.1"/>
    <property type="molecule type" value="Genomic_DNA"/>
</dbReference>
<reference evidence="2 3" key="1">
    <citation type="submission" date="2016-02" db="EMBL/GenBank/DDBJ databases">
        <title>Biosynthesis of antibiotic leucinostatins and their inhibition on Phytophthora in bio-control Purpureocillium lilacinum.</title>
        <authorList>
            <person name="Wang G."/>
            <person name="Liu Z."/>
            <person name="Lin R."/>
            <person name="Li E."/>
            <person name="Mao Z."/>
            <person name="Ling J."/>
            <person name="Yin W."/>
            <person name="Xie B."/>
        </authorList>
    </citation>
    <scope>NUCLEOTIDE SEQUENCE [LARGE SCALE GENOMIC DNA]</scope>
    <source>
        <strain evidence="2">PLFJ-1</strain>
    </source>
</reference>
<sequence>MAEYPEMEGRTAEERQWFADLRSIWDDIGDQLTHGDKAMWFSLLEKITANKEKLPSKHLVGGRAKRDVNWFSWLFLRTMFGYDQVHHLKAAEMARRAHPRTRLEFDMLPHGYVRRFNHADKQTARVQASPARRSRHVEPEDEITVAVSSPETAPPTRPMQYNDTTAAPFQSMPTPDTPGPLPTAQQPRARISVVFNGSEVHVDESLTDVNLMALMQRVEKKLDNQHQETLSEMRRIESKADQQYQEVLRLLGLIQSEQLRAGEDNGVQLGRIYDAVRGLAVCLEGCGTVNNDA</sequence>
<evidence type="ECO:0000313" key="2">
    <source>
        <dbReference type="EMBL" id="OAQ89498.1"/>
    </source>
</evidence>
<dbReference type="Proteomes" id="UP000078340">
    <property type="component" value="Unassembled WGS sequence"/>
</dbReference>
<protein>
    <submittedName>
        <fullName evidence="2">Tropomyosin domain-containing protein</fullName>
    </submittedName>
</protein>
<gene>
    <name evidence="2" type="ORF">VFPFJ_05910</name>
</gene>